<keyword evidence="3" id="KW-1185">Reference proteome</keyword>
<protein>
    <submittedName>
        <fullName evidence="2">Uncharacterized protein</fullName>
    </submittedName>
</protein>
<proteinExistence type="predicted"/>
<comment type="caution">
    <text evidence="2">The sequence shown here is derived from an EMBL/GenBank/DDBJ whole genome shotgun (WGS) entry which is preliminary data.</text>
</comment>
<dbReference type="RefSeq" id="WP_198575432.1">
    <property type="nucleotide sequence ID" value="NZ_JADWOX010000003.1"/>
</dbReference>
<dbReference type="Proteomes" id="UP000639859">
    <property type="component" value="Unassembled WGS sequence"/>
</dbReference>
<gene>
    <name evidence="2" type="ORF">I4Q42_07520</name>
</gene>
<feature type="region of interest" description="Disordered" evidence="1">
    <location>
        <begin position="1"/>
        <end position="25"/>
    </location>
</feature>
<evidence type="ECO:0000313" key="3">
    <source>
        <dbReference type="Proteomes" id="UP000639859"/>
    </source>
</evidence>
<accession>A0ABS0SVS9</accession>
<feature type="region of interest" description="Disordered" evidence="1">
    <location>
        <begin position="41"/>
        <end position="78"/>
    </location>
</feature>
<evidence type="ECO:0000256" key="1">
    <source>
        <dbReference type="SAM" id="MobiDB-lite"/>
    </source>
</evidence>
<feature type="compositionally biased region" description="Low complexity" evidence="1">
    <location>
        <begin position="55"/>
        <end position="72"/>
    </location>
</feature>
<dbReference type="EMBL" id="JADWOX010000003">
    <property type="protein sequence ID" value="MBI1683511.1"/>
    <property type="molecule type" value="Genomic_DNA"/>
</dbReference>
<sequence>MSTVRPTGLPAVPARPSSGGVTPAGQSRAAAFFQAAVTEASGTTATRPTQSAMSAQLQAQTQPQAQRTAPRTFTAPTEQPQKVLRPGSLLNIVV</sequence>
<reference evidence="2 3" key="1">
    <citation type="submission" date="2020-11" db="EMBL/GenBank/DDBJ databases">
        <title>genome sequence of strain KACC 18849.</title>
        <authorList>
            <person name="Gao J."/>
            <person name="Zhang X."/>
        </authorList>
    </citation>
    <scope>NUCLEOTIDE SEQUENCE [LARGE SCALE GENOMIC DNA]</scope>
    <source>
        <strain evidence="2 3">KACC 18849</strain>
    </source>
</reference>
<evidence type="ECO:0000313" key="2">
    <source>
        <dbReference type="EMBL" id="MBI1683511.1"/>
    </source>
</evidence>
<organism evidence="2 3">
    <name type="scientific">Caulobacter hibisci</name>
    <dbReference type="NCBI Taxonomy" id="2035993"/>
    <lineage>
        <taxon>Bacteria</taxon>
        <taxon>Pseudomonadati</taxon>
        <taxon>Pseudomonadota</taxon>
        <taxon>Alphaproteobacteria</taxon>
        <taxon>Caulobacterales</taxon>
        <taxon>Caulobacteraceae</taxon>
        <taxon>Caulobacter</taxon>
    </lineage>
</organism>
<name>A0ABS0SVS9_9CAUL</name>
<feature type="compositionally biased region" description="Polar residues" evidence="1">
    <location>
        <begin position="41"/>
        <end position="54"/>
    </location>
</feature>